<feature type="compositionally biased region" description="Low complexity" evidence="2">
    <location>
        <begin position="940"/>
        <end position="953"/>
    </location>
</feature>
<feature type="compositionally biased region" description="Low complexity" evidence="2">
    <location>
        <begin position="580"/>
        <end position="606"/>
    </location>
</feature>
<dbReference type="OrthoDB" id="5596707at2759"/>
<dbReference type="Proteomes" id="UP000193642">
    <property type="component" value="Unassembled WGS sequence"/>
</dbReference>
<feature type="compositionally biased region" description="Low complexity" evidence="2">
    <location>
        <begin position="1117"/>
        <end position="1136"/>
    </location>
</feature>
<feature type="region of interest" description="Disordered" evidence="2">
    <location>
        <begin position="925"/>
        <end position="986"/>
    </location>
</feature>
<evidence type="ECO:0000313" key="3">
    <source>
        <dbReference type="EMBL" id="ORY45971.1"/>
    </source>
</evidence>
<sequence length="1359" mass="146219">MLNPGALVANALKIEQFHGFDVDKWSDWFRLYVTYAKAMGGSNQDREWVLLAIQGATIQDSAIRADATAWVAAQDAAGIPVSLEDFLQHMRLQYASGNKKVTSSDVLSTIKNYGVFPPESPHWGNVVAAGIAKRSKMSNPGQFPDNELVKAVLGEMRFDMNQAVLATMDAQRNQVDLARASQGEQPLDPDREYTLDELQSALVRFVNRAANLPFRQGAAETPVTPPVPVPPVATGSAPPVFPSSNLRVPSSQSRAATPASTIQPNINELSDLMSKLSILLQMPTSEVINGLANVGILEADVDVDAFDLKNIICWYCHEPNHRPGTCPHLDSDIRGGAPVAIDATKKLRWKIMSLSGTGAFEWGEYVKGSKMGARANVIKENQDPDWFSKARAKALASNTVGVNYGNVEVSMLSSVFDEKFHSPPTEESTSKFHSPVPLAPLVAAKSSVNFTPVIRSTVASGSTKSAVLRPKLDISRVTPKQVDCALVAMGVTQAGEMVRVSDVLDTVIDLFYTGEAQVAPAIRTRGNVTIPWPPAPGQETLPVRESPRDKAAPYAVPFREGPRRSTELSDSDEEMDNAQPTNAAPTPKVVPPTTAVLPATAPSASTKKPKKERKKATAAPAPTSTKEEPEPVALSQEQLNALVTELLEAQWGLGISLRSLLGSSAELRKAFVERLRSRRTSPAANADIIKGLSLTLDSWGFEVADAELGTIESCVLEEFGPFCEDGTPDERPGETTADYLERFKRYYEVLEAAKKASGSGSGLNSEPEAMKDDLPNSAKDIMADFSDSLSAVLDAMNHYYDVGDSSASEFSRNLLRKFQSASSKVMDKFAPHTSRYATVPSETPHLMPDLNNAYIELRDSRHPAPRAGKVIGPSVVIQGGMLSADDVKDVIEALHSESRHWDANSIPSCLKLPGAARLSKELHSAASLSSSSTRTLPIETPASASSSGPSTGPFPQSTNAKGKQRAVPLDEPIRVPGSKGSPGFVAPRKVDDCGNGYYDLTDVLMEDPTPETDSDVEIIAEPPTYVETIRSTANPTGYGTGLSTKPCFYCKKGHPLSSCFLLAKHKSMGLAVGIDDKGKLRWQLTKVDGGWDFGPLVEGHSNGAVEVTFSGSRNAAPRSSEAATSSGSSGSPVTSRGIASRLGNGPVSNAPTRPSISSRLGARARRGTSSYFVEIEVLANELDEGDTDDDDGVSKDNRVRCLVIATSPRCIVLLGGRILVSAVLDTGSQICTIARSILDKIADLCGVHDASTVNMRSAHGDVRQLAGLAVIPVHLHGFVYHVQCWIVDDTAKGVKCPYQMLLGQPFIQLARMHMWCEESGDMWAKVFCPTTDAVLRFKIADRLHPDNQYSLQGFRLSRG</sequence>
<feature type="region of interest" description="Disordered" evidence="2">
    <location>
        <begin position="1112"/>
        <end position="1161"/>
    </location>
</feature>
<feature type="compositionally biased region" description="Basic residues" evidence="2">
    <location>
        <begin position="607"/>
        <end position="616"/>
    </location>
</feature>
<accession>A0A1Y2CG12</accession>
<dbReference type="GO" id="GO:0006508">
    <property type="term" value="P:proteolysis"/>
    <property type="evidence" value="ECO:0007669"/>
    <property type="project" value="InterPro"/>
</dbReference>
<reference evidence="3 4" key="1">
    <citation type="submission" date="2016-07" db="EMBL/GenBank/DDBJ databases">
        <title>Pervasive Adenine N6-methylation of Active Genes in Fungi.</title>
        <authorList>
            <consortium name="DOE Joint Genome Institute"/>
            <person name="Mondo S.J."/>
            <person name="Dannebaum R.O."/>
            <person name="Kuo R.C."/>
            <person name="Labutti K."/>
            <person name="Haridas S."/>
            <person name="Kuo A."/>
            <person name="Salamov A."/>
            <person name="Ahrendt S.R."/>
            <person name="Lipzen A."/>
            <person name="Sullivan W."/>
            <person name="Andreopoulos W.B."/>
            <person name="Clum A."/>
            <person name="Lindquist E."/>
            <person name="Daum C."/>
            <person name="Ramamoorthy G.K."/>
            <person name="Gryganskyi A."/>
            <person name="Culley D."/>
            <person name="Magnuson J.K."/>
            <person name="James T.Y."/>
            <person name="O'Malley M.A."/>
            <person name="Stajich J.E."/>
            <person name="Spatafora J.W."/>
            <person name="Visel A."/>
            <person name="Grigoriev I.V."/>
        </authorList>
    </citation>
    <scope>NUCLEOTIDE SEQUENCE [LARGE SCALE GENOMIC DNA]</scope>
    <source>
        <strain evidence="3 4">JEL800</strain>
    </source>
</reference>
<keyword evidence="1" id="KW-0064">Aspartyl protease</keyword>
<name>A0A1Y2CG12_9FUNG</name>
<dbReference type="EMBL" id="MCGO01000018">
    <property type="protein sequence ID" value="ORY45971.1"/>
    <property type="molecule type" value="Genomic_DNA"/>
</dbReference>
<dbReference type="CDD" id="cd00303">
    <property type="entry name" value="retropepsin_like"/>
    <property type="match status" value="1"/>
</dbReference>
<evidence type="ECO:0000256" key="1">
    <source>
        <dbReference type="ARBA" id="ARBA00022750"/>
    </source>
</evidence>
<protein>
    <submittedName>
        <fullName evidence="3">Uncharacterized protein</fullName>
    </submittedName>
</protein>
<feature type="region of interest" description="Disordered" evidence="2">
    <location>
        <begin position="526"/>
        <end position="632"/>
    </location>
</feature>
<dbReference type="InterPro" id="IPR001969">
    <property type="entry name" value="Aspartic_peptidase_AS"/>
</dbReference>
<comment type="caution">
    <text evidence="3">The sequence shown here is derived from an EMBL/GenBank/DDBJ whole genome shotgun (WGS) entry which is preliminary data.</text>
</comment>
<proteinExistence type="predicted"/>
<keyword evidence="1" id="KW-0378">Hydrolase</keyword>
<dbReference type="PROSITE" id="PS00141">
    <property type="entry name" value="ASP_PROTEASE"/>
    <property type="match status" value="1"/>
</dbReference>
<dbReference type="InterPro" id="IPR021109">
    <property type="entry name" value="Peptidase_aspartic_dom_sf"/>
</dbReference>
<keyword evidence="4" id="KW-1185">Reference proteome</keyword>
<dbReference type="Gene3D" id="2.40.70.10">
    <property type="entry name" value="Acid Proteases"/>
    <property type="match status" value="1"/>
</dbReference>
<evidence type="ECO:0000313" key="4">
    <source>
        <dbReference type="Proteomes" id="UP000193642"/>
    </source>
</evidence>
<keyword evidence="1" id="KW-0645">Protease</keyword>
<feature type="compositionally biased region" description="Polar residues" evidence="2">
    <location>
        <begin position="1146"/>
        <end position="1158"/>
    </location>
</feature>
<evidence type="ECO:0000256" key="2">
    <source>
        <dbReference type="SAM" id="MobiDB-lite"/>
    </source>
</evidence>
<dbReference type="GO" id="GO:0004190">
    <property type="term" value="F:aspartic-type endopeptidase activity"/>
    <property type="evidence" value="ECO:0007669"/>
    <property type="project" value="UniProtKB-KW"/>
</dbReference>
<gene>
    <name evidence="3" type="ORF">BCR33DRAFT_812829</name>
</gene>
<organism evidence="3 4">
    <name type="scientific">Rhizoclosmatium globosum</name>
    <dbReference type="NCBI Taxonomy" id="329046"/>
    <lineage>
        <taxon>Eukaryota</taxon>
        <taxon>Fungi</taxon>
        <taxon>Fungi incertae sedis</taxon>
        <taxon>Chytridiomycota</taxon>
        <taxon>Chytridiomycota incertae sedis</taxon>
        <taxon>Chytridiomycetes</taxon>
        <taxon>Chytridiales</taxon>
        <taxon>Chytriomycetaceae</taxon>
        <taxon>Rhizoclosmatium</taxon>
    </lineage>
</organism>